<dbReference type="InterPro" id="IPR043128">
    <property type="entry name" value="Rev_trsase/Diguanyl_cyclase"/>
</dbReference>
<dbReference type="Gene3D" id="3.40.1170.60">
    <property type="match status" value="1"/>
</dbReference>
<feature type="domain" description="UmuC" evidence="3">
    <location>
        <begin position="49"/>
        <end position="273"/>
    </location>
</feature>
<dbReference type="RefSeq" id="XP_034232007.1">
    <property type="nucleotide sequence ID" value="XM_034376116.1"/>
</dbReference>
<dbReference type="KEGG" id="tpal:117639983"/>
<dbReference type="InParanoid" id="A0A6P8YDX3"/>
<protein>
    <submittedName>
        <fullName evidence="5">DNA polymerase iota isoform X1</fullName>
    </submittedName>
</protein>
<feature type="compositionally biased region" description="Polar residues" evidence="2">
    <location>
        <begin position="612"/>
        <end position="631"/>
    </location>
</feature>
<dbReference type="InterPro" id="IPR043502">
    <property type="entry name" value="DNA/RNA_pol_sf"/>
</dbReference>
<dbReference type="FunCoup" id="A0A6P8YDX3">
    <property type="interactions" value="1268"/>
</dbReference>
<sequence>MSPNFAVPSAHVRSFVRVKMNSHQNSLSCQCNEQHKSGRMEAGSHSRVIIHIDMDCFYAQVEERRDPALAGRPLGVKQKNIVVTCNYEARAAGVKKCMMVEDAMRICPGMTLVIGEDLAPYRHASAQVTSLLQQFSPLVERLGLDENFIDVTQLVNKRIDQHKLCHSTSSEASNAMDSDDTAEPNVYNDDYGSCCCGCRARLIEGSRIAKEVREQIRSELQLTCCAGVAHNKLLAKLVGSTHKPNQQTVVFPGAAVRALLGSLPNVRSLPGVGSRTADILNELGIKSIPELQAHPLPALKGALGCDAALRLKNNSLGVDDSEVKPSGKPLSIGIEDGFRRVSMQSEVREKLSTLLTRLLKLVEEDGRAPTTIKVTVRKLDRTKGTTHRESRQSNVSSLQQDRLMNTVMMLFNRIVDINQPFHLTLLGLAFTKFRARGVGRGSVASFLVRDRDLSVQTLTSLEGEGSGICTPRLPPPLTPNESGSESEPELEPSPKKNRGDSWRGRDLMSPSKLRVSEMCLASRSPRSSIDESILKELPPDIRMEILETYGSDTSESTDCSMDCVSDSDRSPRIRSSPVQILDARPLPKFVEKMVDKPSERPADRNKAPEKTAQPSSTSGGVACGTTEQCSPNAPLPRELPSDVDPAVFQQLPENVQADLLRSWRLEKWHPSKPKQNSILQYMVANSE</sequence>
<feature type="region of interest" description="Disordered" evidence="2">
    <location>
        <begin position="549"/>
        <end position="642"/>
    </location>
</feature>
<proteinExistence type="predicted"/>
<dbReference type="Pfam" id="PF00817">
    <property type="entry name" value="IMS"/>
    <property type="match status" value="1"/>
</dbReference>
<feature type="compositionally biased region" description="Basic and acidic residues" evidence="2">
    <location>
        <begin position="492"/>
        <end position="506"/>
    </location>
</feature>
<dbReference type="InterPro" id="IPR025527">
    <property type="entry name" value="HUWE1/Rev1_UBM"/>
</dbReference>
<keyword evidence="1" id="KW-0808">Transferase</keyword>
<dbReference type="CTD" id="11201"/>
<dbReference type="OrthoDB" id="1747274at2759"/>
<dbReference type="GO" id="GO:0019985">
    <property type="term" value="P:translesion synthesis"/>
    <property type="evidence" value="ECO:0007669"/>
    <property type="project" value="TreeGrafter"/>
</dbReference>
<dbReference type="Gene3D" id="1.10.150.20">
    <property type="entry name" value="5' to 3' exonuclease, C-terminal subdomain"/>
    <property type="match status" value="1"/>
</dbReference>
<dbReference type="InterPro" id="IPR017961">
    <property type="entry name" value="DNA_pol_Y-fam_little_finger"/>
</dbReference>
<reference evidence="5" key="1">
    <citation type="submission" date="2025-08" db="UniProtKB">
        <authorList>
            <consortium name="RefSeq"/>
        </authorList>
    </citation>
    <scope>IDENTIFICATION</scope>
    <source>
        <tissue evidence="5">Total insect</tissue>
    </source>
</reference>
<evidence type="ECO:0000256" key="1">
    <source>
        <dbReference type="ARBA" id="ARBA00022679"/>
    </source>
</evidence>
<dbReference type="SUPFAM" id="SSF56672">
    <property type="entry name" value="DNA/RNA polymerases"/>
    <property type="match status" value="1"/>
</dbReference>
<dbReference type="Pfam" id="PF14377">
    <property type="entry name" value="UBM"/>
    <property type="match status" value="2"/>
</dbReference>
<feature type="region of interest" description="Disordered" evidence="2">
    <location>
        <begin position="463"/>
        <end position="507"/>
    </location>
</feature>
<dbReference type="Gene3D" id="6.10.250.1630">
    <property type="match status" value="2"/>
</dbReference>
<evidence type="ECO:0000313" key="4">
    <source>
        <dbReference type="Proteomes" id="UP000515158"/>
    </source>
</evidence>
<dbReference type="InterPro" id="IPR001126">
    <property type="entry name" value="UmuC"/>
</dbReference>
<organism evidence="5">
    <name type="scientific">Thrips palmi</name>
    <name type="common">Melon thrips</name>
    <dbReference type="NCBI Taxonomy" id="161013"/>
    <lineage>
        <taxon>Eukaryota</taxon>
        <taxon>Metazoa</taxon>
        <taxon>Ecdysozoa</taxon>
        <taxon>Arthropoda</taxon>
        <taxon>Hexapoda</taxon>
        <taxon>Insecta</taxon>
        <taxon>Pterygota</taxon>
        <taxon>Neoptera</taxon>
        <taxon>Paraneoptera</taxon>
        <taxon>Thysanoptera</taxon>
        <taxon>Terebrantia</taxon>
        <taxon>Thripoidea</taxon>
        <taxon>Thripidae</taxon>
        <taxon>Thrips</taxon>
    </lineage>
</organism>
<dbReference type="Pfam" id="PF11799">
    <property type="entry name" value="IMS_C"/>
    <property type="match status" value="1"/>
</dbReference>
<dbReference type="GO" id="GO:0003887">
    <property type="term" value="F:DNA-directed DNA polymerase activity"/>
    <property type="evidence" value="ECO:0007669"/>
    <property type="project" value="TreeGrafter"/>
</dbReference>
<dbReference type="PANTHER" id="PTHR46404:SF1">
    <property type="entry name" value="DNA POLYMERASE IOTA"/>
    <property type="match status" value="1"/>
</dbReference>
<gene>
    <name evidence="5" type="primary">LOC117639983</name>
</gene>
<dbReference type="GeneID" id="117639983"/>
<feature type="compositionally biased region" description="Basic and acidic residues" evidence="2">
    <location>
        <begin position="589"/>
        <end position="609"/>
    </location>
</feature>
<evidence type="ECO:0000313" key="5">
    <source>
        <dbReference type="RefSeq" id="XP_034232007.1"/>
    </source>
</evidence>
<evidence type="ECO:0000259" key="3">
    <source>
        <dbReference type="PROSITE" id="PS50173"/>
    </source>
</evidence>
<dbReference type="PANTHER" id="PTHR46404">
    <property type="entry name" value="DNA POLYMERASE IOTA"/>
    <property type="match status" value="1"/>
</dbReference>
<name>A0A6P8YDX3_THRPL</name>
<evidence type="ECO:0000256" key="2">
    <source>
        <dbReference type="SAM" id="MobiDB-lite"/>
    </source>
</evidence>
<dbReference type="Gene3D" id="3.30.1490.100">
    <property type="entry name" value="DNA polymerase, Y-family, little finger domain"/>
    <property type="match status" value="1"/>
</dbReference>
<dbReference type="Proteomes" id="UP000515158">
    <property type="component" value="Unplaced"/>
</dbReference>
<dbReference type="PROSITE" id="PS50173">
    <property type="entry name" value="UMUC"/>
    <property type="match status" value="1"/>
</dbReference>
<dbReference type="GO" id="GO:0006281">
    <property type="term" value="P:DNA repair"/>
    <property type="evidence" value="ECO:0007669"/>
    <property type="project" value="InterPro"/>
</dbReference>
<dbReference type="InterPro" id="IPR036775">
    <property type="entry name" value="DNA_pol_Y-fam_lit_finger_sf"/>
</dbReference>
<dbReference type="GO" id="GO:0003684">
    <property type="term" value="F:damaged DNA binding"/>
    <property type="evidence" value="ECO:0007669"/>
    <property type="project" value="InterPro"/>
</dbReference>
<dbReference type="Gene3D" id="3.30.70.270">
    <property type="match status" value="1"/>
</dbReference>
<accession>A0A6P8YDX3</accession>
<dbReference type="FunFam" id="3.40.1170.60:FF:000006">
    <property type="entry name" value="DNA polymerase iota"/>
    <property type="match status" value="1"/>
</dbReference>
<feature type="compositionally biased region" description="Polar residues" evidence="2">
    <location>
        <begin position="550"/>
        <end position="559"/>
    </location>
</feature>
<dbReference type="SUPFAM" id="SSF100879">
    <property type="entry name" value="Lesion bypass DNA polymerase (Y-family), little finger domain"/>
    <property type="match status" value="1"/>
</dbReference>
<dbReference type="AlphaFoldDB" id="A0A6P8YDX3"/>
<dbReference type="FunFam" id="3.30.1490.100:FF:000003">
    <property type="entry name" value="Polymerase (DNA directed) iota"/>
    <property type="match status" value="1"/>
</dbReference>
<keyword evidence="4" id="KW-1185">Reference proteome</keyword>